<accession>A0ACC1N682</accession>
<evidence type="ECO:0000313" key="2">
    <source>
        <dbReference type="Proteomes" id="UP001143856"/>
    </source>
</evidence>
<comment type="caution">
    <text evidence="1">The sequence shown here is derived from an EMBL/GenBank/DDBJ whole genome shotgun (WGS) entry which is preliminary data.</text>
</comment>
<proteinExistence type="predicted"/>
<keyword evidence="2" id="KW-1185">Reference proteome</keyword>
<evidence type="ECO:0000313" key="1">
    <source>
        <dbReference type="EMBL" id="KAJ2974121.1"/>
    </source>
</evidence>
<dbReference type="EMBL" id="JAPDGR010002807">
    <property type="protein sequence ID" value="KAJ2974121.1"/>
    <property type="molecule type" value="Genomic_DNA"/>
</dbReference>
<reference evidence="1" key="1">
    <citation type="submission" date="2022-10" db="EMBL/GenBank/DDBJ databases">
        <title>Genome Sequence of Xylaria curta.</title>
        <authorList>
            <person name="Buettner E."/>
        </authorList>
    </citation>
    <scope>NUCLEOTIDE SEQUENCE</scope>
    <source>
        <strain evidence="1">Babe10</strain>
    </source>
</reference>
<dbReference type="Proteomes" id="UP001143856">
    <property type="component" value="Unassembled WGS sequence"/>
</dbReference>
<name>A0ACC1N682_9PEZI</name>
<gene>
    <name evidence="1" type="ORF">NUW58_g8757</name>
</gene>
<protein>
    <submittedName>
        <fullName evidence="1">Uncharacterized protein</fullName>
    </submittedName>
</protein>
<organism evidence="1 2">
    <name type="scientific">Xylaria curta</name>
    <dbReference type="NCBI Taxonomy" id="42375"/>
    <lineage>
        <taxon>Eukaryota</taxon>
        <taxon>Fungi</taxon>
        <taxon>Dikarya</taxon>
        <taxon>Ascomycota</taxon>
        <taxon>Pezizomycotina</taxon>
        <taxon>Sordariomycetes</taxon>
        <taxon>Xylariomycetidae</taxon>
        <taxon>Xylariales</taxon>
        <taxon>Xylariaceae</taxon>
        <taxon>Xylaria</taxon>
    </lineage>
</organism>
<sequence length="485" mass="53985">MLPLRVIRTRLCHATIRRGPISRAQAKGYSSAKSSPSSPTLGKTTRYIVTTGVAVGAPCLWWLLVPSTRDQVPCLEKPPAQDLVIEPGPSNDDVTRILSQGAYSFQVKSVTGVSRYDGSQLASNCPCEDRFIHGKFPSPWNDGKHWMAWGIFDGHSGWQTSDLLTKQLLPFVRYGLSQAIPTASKDGTVPDEAVQHAIKKAFMNLDDAIIKTGADVSQSEEPLRDKLKKLAVSYAGSCALLSVYDPVTSKLHVACTGDSRAVLAQKNSDGKWEAIPLSLDQTGDNEQEVARLSREHPGENNIVKDGRVLGMMVSRAFGDARWKWPLQLQQNFVRRFYGIQPLRPTEDFRTPPYLTAEPVVTTTNIDPSKPSFLILASDGLWYTVSSQQAVDLVGKWVETPTVKRNDIQQEPTDKHFDFSHFWKGVSWKFKEERTTIQDDNVAVHLMRNALGGNHQELIAGRLTFNPPSSRRVRDDITVQVVFFNS</sequence>